<dbReference type="InterPro" id="IPR029063">
    <property type="entry name" value="SAM-dependent_MTases_sf"/>
</dbReference>
<dbReference type="Pfam" id="PF13847">
    <property type="entry name" value="Methyltransf_31"/>
    <property type="match status" value="1"/>
</dbReference>
<dbReference type="EMBL" id="BRXW01000556">
    <property type="protein sequence ID" value="GMH65908.1"/>
    <property type="molecule type" value="Genomic_DNA"/>
</dbReference>
<evidence type="ECO:0000259" key="2">
    <source>
        <dbReference type="Pfam" id="PF13847"/>
    </source>
</evidence>
<dbReference type="Proteomes" id="UP001165122">
    <property type="component" value="Unassembled WGS sequence"/>
</dbReference>
<comment type="caution">
    <text evidence="3">The sequence shown here is derived from an EMBL/GenBank/DDBJ whole genome shotgun (WGS) entry which is preliminary data.</text>
</comment>
<dbReference type="OrthoDB" id="66144at2759"/>
<dbReference type="PANTHER" id="PTHR43861">
    <property type="entry name" value="TRANS-ACONITATE 2-METHYLTRANSFERASE-RELATED"/>
    <property type="match status" value="1"/>
</dbReference>
<evidence type="ECO:0000256" key="1">
    <source>
        <dbReference type="SAM" id="MobiDB-lite"/>
    </source>
</evidence>
<organism evidence="3 4">
    <name type="scientific">Triparma laevis f. longispina</name>
    <dbReference type="NCBI Taxonomy" id="1714387"/>
    <lineage>
        <taxon>Eukaryota</taxon>
        <taxon>Sar</taxon>
        <taxon>Stramenopiles</taxon>
        <taxon>Ochrophyta</taxon>
        <taxon>Bolidophyceae</taxon>
        <taxon>Parmales</taxon>
        <taxon>Triparmaceae</taxon>
        <taxon>Triparma</taxon>
    </lineage>
</organism>
<sequence length="390" mass="43844">MKRDLLKYISLVYLVVIILAAQCVQSFTFLRSYLRLTRTNQPRSPTDRPRSETDVFDFHLPSLHSHRIYDTPAIYDMNFIIRDFEEEALFLTEIYGDHAQNQDSSMKIKVLEFGSGPGRHITTGYGLNILKPGSIGIDSNPKMVEYAKMRSETNTFDVGDMCDYDGKNTFDACWVLLNTLAHATSLDGFLESVSKSLRPGGVCVVEMFSSEDVERFKDGTAEPEDWIVEFDGEEYTSLTKTEELEGHKIQEDDVVTLSSSYGPARPDAYDSKTSMLDIDLEVKVVVNDKRGDVKVDKVFGEGAGKMRVVEVEELAKGCEEYGMELVRDANEGLGGWRELSWENVEEEVGEDLEGIEGEGEGGGEVEGKGEEEGEEQVNDDRWICVLRKII</sequence>
<dbReference type="Gene3D" id="3.40.50.150">
    <property type="entry name" value="Vaccinia Virus protein VP39"/>
    <property type="match status" value="1"/>
</dbReference>
<accession>A0A9W7E7W3</accession>
<dbReference type="InterPro" id="IPR025714">
    <property type="entry name" value="Methyltranfer_dom"/>
</dbReference>
<dbReference type="AlphaFoldDB" id="A0A9W7E7W3"/>
<reference evidence="4" key="1">
    <citation type="journal article" date="2023" name="Commun. Biol.">
        <title>Genome analysis of Parmales, the sister group of diatoms, reveals the evolutionary specialization of diatoms from phago-mixotrophs to photoautotrophs.</title>
        <authorList>
            <person name="Ban H."/>
            <person name="Sato S."/>
            <person name="Yoshikawa S."/>
            <person name="Yamada K."/>
            <person name="Nakamura Y."/>
            <person name="Ichinomiya M."/>
            <person name="Sato N."/>
            <person name="Blanc-Mathieu R."/>
            <person name="Endo H."/>
            <person name="Kuwata A."/>
            <person name="Ogata H."/>
        </authorList>
    </citation>
    <scope>NUCLEOTIDE SEQUENCE [LARGE SCALE GENOMIC DNA]</scope>
    <source>
        <strain evidence="4">NIES 3700</strain>
    </source>
</reference>
<feature type="domain" description="Methyltransferase" evidence="2">
    <location>
        <begin position="107"/>
        <end position="215"/>
    </location>
</feature>
<keyword evidence="4" id="KW-1185">Reference proteome</keyword>
<protein>
    <recommendedName>
        <fullName evidence="2">Methyltransferase domain-containing protein</fullName>
    </recommendedName>
</protein>
<evidence type="ECO:0000313" key="4">
    <source>
        <dbReference type="Proteomes" id="UP001165122"/>
    </source>
</evidence>
<proteinExistence type="predicted"/>
<dbReference type="SUPFAM" id="SSF53335">
    <property type="entry name" value="S-adenosyl-L-methionine-dependent methyltransferases"/>
    <property type="match status" value="1"/>
</dbReference>
<feature type="region of interest" description="Disordered" evidence="1">
    <location>
        <begin position="347"/>
        <end position="377"/>
    </location>
</feature>
<feature type="compositionally biased region" description="Acidic residues" evidence="1">
    <location>
        <begin position="347"/>
        <end position="364"/>
    </location>
</feature>
<gene>
    <name evidence="3" type="ORF">TrLO_g8814</name>
</gene>
<dbReference type="CDD" id="cd02440">
    <property type="entry name" value="AdoMet_MTases"/>
    <property type="match status" value="1"/>
</dbReference>
<dbReference type="PANTHER" id="PTHR43861:SF1">
    <property type="entry name" value="TRANS-ACONITATE 2-METHYLTRANSFERASE"/>
    <property type="match status" value="1"/>
</dbReference>
<evidence type="ECO:0000313" key="3">
    <source>
        <dbReference type="EMBL" id="GMH65908.1"/>
    </source>
</evidence>
<name>A0A9W7E7W3_9STRA</name>